<protein>
    <recommendedName>
        <fullName evidence="2">Myb/SANT-like domain-containing protein</fullName>
    </recommendedName>
</protein>
<evidence type="ECO:0000313" key="4">
    <source>
        <dbReference type="Proteomes" id="UP000824890"/>
    </source>
</evidence>
<dbReference type="Proteomes" id="UP000824890">
    <property type="component" value="Unassembled WGS sequence"/>
</dbReference>
<dbReference type="InterPro" id="IPR055314">
    <property type="entry name" value="At2g29880-like"/>
</dbReference>
<evidence type="ECO:0000313" key="3">
    <source>
        <dbReference type="EMBL" id="KAH0863145.1"/>
    </source>
</evidence>
<dbReference type="PANTHER" id="PTHR47864">
    <property type="entry name" value="TRANSMEMBRANE PROTEIN"/>
    <property type="match status" value="1"/>
</dbReference>
<accession>A0ABQ7Y7T0</accession>
<dbReference type="PANTHER" id="PTHR47864:SF8">
    <property type="entry name" value="MYB_SANT-LIKE DOMAIN-CONTAINING PROTEIN"/>
    <property type="match status" value="1"/>
</dbReference>
<dbReference type="InterPro" id="IPR024752">
    <property type="entry name" value="Myb/SANT-like_dom"/>
</dbReference>
<organism evidence="3 4">
    <name type="scientific">Brassica napus</name>
    <name type="common">Rape</name>
    <dbReference type="NCBI Taxonomy" id="3708"/>
    <lineage>
        <taxon>Eukaryota</taxon>
        <taxon>Viridiplantae</taxon>
        <taxon>Streptophyta</taxon>
        <taxon>Embryophyta</taxon>
        <taxon>Tracheophyta</taxon>
        <taxon>Spermatophyta</taxon>
        <taxon>Magnoliopsida</taxon>
        <taxon>eudicotyledons</taxon>
        <taxon>Gunneridae</taxon>
        <taxon>Pentapetalae</taxon>
        <taxon>rosids</taxon>
        <taxon>malvids</taxon>
        <taxon>Brassicales</taxon>
        <taxon>Brassicaceae</taxon>
        <taxon>Brassiceae</taxon>
        <taxon>Brassica</taxon>
    </lineage>
</organism>
<proteinExistence type="predicted"/>
<feature type="domain" description="Myb/SANT-like" evidence="2">
    <location>
        <begin position="32"/>
        <end position="129"/>
    </location>
</feature>
<dbReference type="EMBL" id="JAGKQM010000018">
    <property type="protein sequence ID" value="KAH0863145.1"/>
    <property type="molecule type" value="Genomic_DNA"/>
</dbReference>
<feature type="compositionally biased region" description="Acidic residues" evidence="1">
    <location>
        <begin position="182"/>
        <end position="203"/>
    </location>
</feature>
<gene>
    <name evidence="3" type="ORF">HID58_080356</name>
</gene>
<reference evidence="3 4" key="1">
    <citation type="submission" date="2021-05" db="EMBL/GenBank/DDBJ databases">
        <title>Genome Assembly of Synthetic Allotetraploid Brassica napus Reveals Homoeologous Exchanges between Subgenomes.</title>
        <authorList>
            <person name="Davis J.T."/>
        </authorList>
    </citation>
    <scope>NUCLEOTIDE SEQUENCE [LARGE SCALE GENOMIC DNA]</scope>
    <source>
        <strain evidence="4">cv. Da-Ae</strain>
        <tissue evidence="3">Seedling</tissue>
    </source>
</reference>
<feature type="region of interest" description="Disordered" evidence="1">
    <location>
        <begin position="177"/>
        <end position="211"/>
    </location>
</feature>
<keyword evidence="4" id="KW-1185">Reference proteome</keyword>
<evidence type="ECO:0000256" key="1">
    <source>
        <dbReference type="SAM" id="MobiDB-lite"/>
    </source>
</evidence>
<evidence type="ECO:0000259" key="2">
    <source>
        <dbReference type="Pfam" id="PF12776"/>
    </source>
</evidence>
<sequence>MGLYKRDYLCYLHISSTKMRDQEGKIKNQYISWPPEKTKTLLRLLVDGVNQNWTDASGKFNKLTVEQRILPELNKICGSKKTFSQYKNKTKILKKKHKGFVDLLRFSSGFGWDKDTKKFTTPNEVWNEYLQGHKKDTYLRDDTFEDFEDLEKVYGQNIAKGNNTVGLGDTTDARTYIARDNDGDDENDGDADADDDGDDDDGVEQASSLRRSNAIEKLPVRKRARTDVYNVEKISDEISAVTGTTNQIVSMIKKRWQKEAEEKEAEEKVNNVWDLDEEGNAVYTEDIGDLVIFLSRAEPFCVPASSFPGMYPNRVEIIDVDELEFVNLATGTVSTKTSTHMAPYYIPPQNIEH</sequence>
<comment type="caution">
    <text evidence="3">The sequence shown here is derived from an EMBL/GenBank/DDBJ whole genome shotgun (WGS) entry which is preliminary data.</text>
</comment>
<name>A0ABQ7Y7T0_BRANA</name>
<dbReference type="Pfam" id="PF12776">
    <property type="entry name" value="Myb_DNA-bind_3"/>
    <property type="match status" value="1"/>
</dbReference>